<sequence length="113" mass="13634">MKARKIVYKIISDYRNGFFEVLTSFEVSERYFTPNDILYLSKFRKFIIDILIETEDYYTDKHYNLCSFENNKIVWRTHDFKPNFSCDFGDFYLNSPDCETGQILLDEQEKAYA</sequence>
<comment type="caution">
    <text evidence="1">The sequence shown here is derived from an EMBL/GenBank/DDBJ whole genome shotgun (WGS) entry which is preliminary data.</text>
</comment>
<protein>
    <submittedName>
        <fullName evidence="1">Uncharacterized protein</fullName>
    </submittedName>
</protein>
<organism evidence="1 2">
    <name type="scientific">Xanthocytophaga flava</name>
    <dbReference type="NCBI Taxonomy" id="3048013"/>
    <lineage>
        <taxon>Bacteria</taxon>
        <taxon>Pseudomonadati</taxon>
        <taxon>Bacteroidota</taxon>
        <taxon>Cytophagia</taxon>
        <taxon>Cytophagales</taxon>
        <taxon>Rhodocytophagaceae</taxon>
        <taxon>Xanthocytophaga</taxon>
    </lineage>
</organism>
<reference evidence="1" key="1">
    <citation type="submission" date="2023-05" db="EMBL/GenBank/DDBJ databases">
        <authorList>
            <person name="Zhang X."/>
        </authorList>
    </citation>
    <scope>NUCLEOTIDE SEQUENCE</scope>
    <source>
        <strain evidence="1">YF14B1</strain>
    </source>
</reference>
<evidence type="ECO:0000313" key="1">
    <source>
        <dbReference type="EMBL" id="MDJ1483492.1"/>
    </source>
</evidence>
<evidence type="ECO:0000313" key="2">
    <source>
        <dbReference type="Proteomes" id="UP001241110"/>
    </source>
</evidence>
<dbReference type="RefSeq" id="WP_313983418.1">
    <property type="nucleotide sequence ID" value="NZ_JASJOS010000011.1"/>
</dbReference>
<name>A0AAE3QQ95_9BACT</name>
<gene>
    <name evidence="1" type="ORF">QNI16_23540</name>
</gene>
<dbReference type="Proteomes" id="UP001241110">
    <property type="component" value="Unassembled WGS sequence"/>
</dbReference>
<proteinExistence type="predicted"/>
<dbReference type="AlphaFoldDB" id="A0AAE3QQ95"/>
<dbReference type="EMBL" id="JASJOS010000011">
    <property type="protein sequence ID" value="MDJ1483492.1"/>
    <property type="molecule type" value="Genomic_DNA"/>
</dbReference>
<accession>A0AAE3QQ95</accession>